<keyword evidence="7" id="KW-0131">Cell cycle</keyword>
<evidence type="ECO:0000256" key="8">
    <source>
        <dbReference type="SAM" id="Coils"/>
    </source>
</evidence>
<dbReference type="InterPro" id="IPR008672">
    <property type="entry name" value="Mad1"/>
</dbReference>
<evidence type="ECO:0000256" key="4">
    <source>
        <dbReference type="ARBA" id="ARBA00022618"/>
    </source>
</evidence>
<gene>
    <name evidence="10" type="ORF">SPSC_04956</name>
</gene>
<dbReference type="GO" id="GO:0007094">
    <property type="term" value="P:mitotic spindle assembly checkpoint signaling"/>
    <property type="evidence" value="ECO:0007669"/>
    <property type="project" value="InterPro"/>
</dbReference>
<comment type="similarity">
    <text evidence="2">Belongs to the MAD1 family.</text>
</comment>
<keyword evidence="6" id="KW-0539">Nucleus</keyword>
<proteinExistence type="inferred from homology"/>
<keyword evidence="8" id="KW-0175">Coiled coil</keyword>
<comment type="subcellular location">
    <subcellularLocation>
        <location evidence="1">Nucleus</location>
    </subcellularLocation>
</comment>
<dbReference type="GO" id="GO:0051315">
    <property type="term" value="P:attachment of mitotic spindle microtubules to kinetochore"/>
    <property type="evidence" value="ECO:0007669"/>
    <property type="project" value="TreeGrafter"/>
</dbReference>
<dbReference type="Pfam" id="PF05557">
    <property type="entry name" value="MAD"/>
    <property type="match status" value="2"/>
</dbReference>
<dbReference type="GO" id="GO:0005635">
    <property type="term" value="C:nuclear envelope"/>
    <property type="evidence" value="ECO:0007669"/>
    <property type="project" value="TreeGrafter"/>
</dbReference>
<feature type="compositionally biased region" description="Basic and acidic residues" evidence="9">
    <location>
        <begin position="634"/>
        <end position="648"/>
    </location>
</feature>
<keyword evidence="4" id="KW-0132">Cell division</keyword>
<evidence type="ECO:0000256" key="3">
    <source>
        <dbReference type="ARBA" id="ARBA00022019"/>
    </source>
</evidence>
<feature type="region of interest" description="Disordered" evidence="9">
    <location>
        <begin position="617"/>
        <end position="648"/>
    </location>
</feature>
<dbReference type="Gene3D" id="1.20.5.170">
    <property type="match status" value="1"/>
</dbReference>
<name>A0A127ZGN4_9BASI</name>
<feature type="coiled-coil region" evidence="8">
    <location>
        <begin position="279"/>
        <end position="457"/>
    </location>
</feature>
<evidence type="ECO:0000256" key="5">
    <source>
        <dbReference type="ARBA" id="ARBA00022776"/>
    </source>
</evidence>
<dbReference type="GO" id="GO:0000776">
    <property type="term" value="C:kinetochore"/>
    <property type="evidence" value="ECO:0007669"/>
    <property type="project" value="TreeGrafter"/>
</dbReference>
<evidence type="ECO:0000256" key="2">
    <source>
        <dbReference type="ARBA" id="ARBA00008029"/>
    </source>
</evidence>
<sequence>MDGRRVSSAGSSGIPQMRSGIPRPGGGAAAAAAAGSGGESAIPRPNSRMGTSGASVGTGARTASGPMGAYRPSSAAGRTSAGGPMGAVSGSSSLLLRQAPASAAPSTRTYSGLANRISTLSARPLDPNTSSNMLGDDVSSASILLDTSIGGAAAGAHKRTVSAAGLGDDSMSFSSNAIKRPHLRKLSMDGTSPLLLQPELHPASTPRPESPAYEISLLRTHYDQQLLAESRKYKKLEQDYEAKCKELDRFNRQRVELLDEWDKQQETSRSKEAEWTSKRQSLEDEIVRLRSTNSELTHRNDELSTNSSTELSELRAKVTSLESDLAKSRAEAQAATIRAKTFEDEVGANKAELEDLQNALEDEQRMRIQQIDEARLGGAEQGKKIADELSRQTSHLRKLEAENAHLVAENARLSHHASNVELLKEEKRSLEAKLRTLDALRDQLAAAETQVADLQDKESNWDALLRTGLETDVQAAFTAAANTDGQLPSVTPPQVIDRNTLPKYFSTLRGTVSGLEARCKALQTTVEKLRARNVELEDEAKDVDAKDRKTTLELTDLQTSLARAQKTEARLNDEIGRLKVMLSSYEQEEQNHNSSSYSAAHAQRITLLEGELEKAKDENARLSEEVESLSKSLANKESKGEDAEGEGDLKVKVDQLQGEKSALEAKVSEMESSFVSLTKELESLGKENEMLWLRVGRGEFDQERQRCLVLASNPVSADLDVRRKTLDALKAENQSLLTRVEELSTLVSSSSSTAAASTSAGQALVPQSVVDNLRADLSALQVSIAAKDKAMLRLKQVFSAKANEFREAIQSLFGYKVKFLENGKVKLTSTFNRSTNSTSLVFESEGGNVGKMKLMGEAIKFPGLVNLAGLKEYWLDPNGIRQSVPCFLAALNLELYESCTMAVRRAKFDNEGEGDDE</sequence>
<dbReference type="EMBL" id="LK056683">
    <property type="protein sequence ID" value="CDU25122.1"/>
    <property type="molecule type" value="Genomic_DNA"/>
</dbReference>
<dbReference type="SUPFAM" id="SSF75704">
    <property type="entry name" value="Mitotic arrest deficient-like 1, Mad1"/>
    <property type="match status" value="1"/>
</dbReference>
<dbReference type="Gene3D" id="6.10.250.90">
    <property type="match status" value="1"/>
</dbReference>
<evidence type="ECO:0000256" key="6">
    <source>
        <dbReference type="ARBA" id="ARBA00023242"/>
    </source>
</evidence>
<dbReference type="OrthoDB" id="331602at2759"/>
<evidence type="ECO:0000256" key="1">
    <source>
        <dbReference type="ARBA" id="ARBA00004123"/>
    </source>
</evidence>
<evidence type="ECO:0000256" key="9">
    <source>
        <dbReference type="SAM" id="MobiDB-lite"/>
    </source>
</evidence>
<dbReference type="Gene3D" id="3.30.457.60">
    <property type="match status" value="1"/>
</dbReference>
<evidence type="ECO:0000313" key="10">
    <source>
        <dbReference type="EMBL" id="CDU25122.1"/>
    </source>
</evidence>
<organism evidence="10">
    <name type="scientific">Sporisorium scitamineum</name>
    <dbReference type="NCBI Taxonomy" id="49012"/>
    <lineage>
        <taxon>Eukaryota</taxon>
        <taxon>Fungi</taxon>
        <taxon>Dikarya</taxon>
        <taxon>Basidiomycota</taxon>
        <taxon>Ustilaginomycotina</taxon>
        <taxon>Ustilaginomycetes</taxon>
        <taxon>Ustilaginales</taxon>
        <taxon>Ustilaginaceae</taxon>
        <taxon>Sporisorium</taxon>
    </lineage>
</organism>
<dbReference type="GO" id="GO:0072686">
    <property type="term" value="C:mitotic spindle"/>
    <property type="evidence" value="ECO:0007669"/>
    <property type="project" value="TreeGrafter"/>
</dbReference>
<protein>
    <recommendedName>
        <fullName evidence="3">Spindle assembly checkpoint component MAD1</fullName>
    </recommendedName>
</protein>
<dbReference type="AlphaFoldDB" id="A0A127ZGN4"/>
<dbReference type="GO" id="GO:0051301">
    <property type="term" value="P:cell division"/>
    <property type="evidence" value="ECO:0007669"/>
    <property type="project" value="UniProtKB-KW"/>
</dbReference>
<evidence type="ECO:0000256" key="7">
    <source>
        <dbReference type="ARBA" id="ARBA00023306"/>
    </source>
</evidence>
<feature type="region of interest" description="Disordered" evidence="9">
    <location>
        <begin position="1"/>
        <end position="89"/>
    </location>
</feature>
<keyword evidence="5" id="KW-0498">Mitosis</keyword>
<dbReference type="PANTHER" id="PTHR23168:SF0">
    <property type="entry name" value="MITOTIC SPINDLE ASSEMBLY CHECKPOINT PROTEIN MAD1"/>
    <property type="match status" value="1"/>
</dbReference>
<accession>A0A127ZGN4</accession>
<reference evidence="10" key="1">
    <citation type="submission" date="2014-06" db="EMBL/GenBank/DDBJ databases">
        <authorList>
            <person name="Ju J."/>
            <person name="Zhang J."/>
        </authorList>
    </citation>
    <scope>NUCLEOTIDE SEQUENCE</scope>
    <source>
        <strain evidence="10">SscI8</strain>
    </source>
</reference>
<dbReference type="PANTHER" id="PTHR23168">
    <property type="entry name" value="MITOTIC SPINDLE ASSEMBLY CHECKPOINT PROTEIN MAD1 MITOTIC ARREST DEFICIENT-LIKE PROTEIN 1"/>
    <property type="match status" value="1"/>
</dbReference>